<dbReference type="Gene3D" id="3.40.50.1220">
    <property type="entry name" value="TPP-binding domain"/>
    <property type="match status" value="1"/>
</dbReference>
<dbReference type="InterPro" id="IPR029035">
    <property type="entry name" value="DHS-like_NAD/FAD-binding_dom"/>
</dbReference>
<organism evidence="1 2">
    <name type="scientific">Paraburkholderia tropica</name>
    <dbReference type="NCBI Taxonomy" id="92647"/>
    <lineage>
        <taxon>Bacteria</taxon>
        <taxon>Pseudomonadati</taxon>
        <taxon>Pseudomonadota</taxon>
        <taxon>Betaproteobacteria</taxon>
        <taxon>Burkholderiales</taxon>
        <taxon>Burkholderiaceae</taxon>
        <taxon>Paraburkholderia</taxon>
    </lineage>
</organism>
<comment type="caution">
    <text evidence="1">The sequence shown here is derived from an EMBL/GenBank/DDBJ whole genome shotgun (WGS) entry which is preliminary data.</text>
</comment>
<sequence>MRFMPEGPSLPDELLNARDAGQVLFFCGAGISQADAKLPNFAVLAERVLTLLGSAMDSPARRLFNAARAFEEASGLTGLVATDRIFGMLEREFEASEVREAVATALRPEPGYVLHAHRTLLDLSRIRGGMPRVVTTNFDLLFEECEPELDSFNPPHLPDPGRINDFRGVIHLHGRVDANYRRACDDELVLSSADFGHAYLSDGWATRYIQALLQQFRIVFVGYSADDPPVQYLLEALNRFARPANALYAFQSGNTRQAAEQWTHKGVEPISYDSADHHAALWKTLSAWAERARDVSGWHNQLIKKAVQGPESMAPYERGMIAHLVSTSVGSKYLATSETILPADWLFVIDRNARYGRPGQVSDDEMQAPFDPFDAFGLDSDTPPLPTDPKDFLAKRDVPAAAWDGMELTLADTERLPAAAAAQIRSGGGREAALPARLADLGWWLVKVAHQPAALWWAASQPPLHPRIRDDIERSLRHDATRFTAAMRKGWRLLLASWQHTPRRPDIDKYPIEEAAKHDGWSSPLVREAIELYQPYLSASPSWGVRAPAPAPEPTLEAVLRLDIEYPRPHEPFAIPADALAYAITIFRRQLEDTVRLESEIREHDHIYLDSIRADDGEAPDENAYGLTGHLIILTNMVMRLAQFDRDAARQEVSKWTSPDTVFTRLRIWSFGLAELTVPEEAGKGLLALSDDAFWDSYHERDLLFTLRDRWHELPSATIAELEERLRCGHYPWAQGHEHRDELIAHYRLNRLRWLATHGVIFSFDLDAEIALLRSTAPDWTEEAAKYTAQPHVSKVRTVETDASSAALEQVPLGDILEIAQNLAKHEMLAPIVRQPFHGLAAAHPARALSAITDASRKGNYPAWAWRALLSSTSIKAESPRMLSAIGRRLARLEPAQLEEIVHPATEWLREKCGTLYSQCPEVFDLVWEALRASLSTNSGLHKFPSSDRRWVDESLNSAAGRMLDTLFKYPGLDDIKPDAGLPIAWSVKLDEMLAFHADDRRYAIVMIASRFTWLYRTDQKWVDTRMLPLSTRNDADTEAFWAGFFWAARAPQPPLYLKLKQPLIALASQQNLRRAHANNLAGILLHGWARQKDSNAPEQLISDTELREILIHAGDELRSSVLWHFQQWAKKPDSPLGENLLPFLERVWPRQRTVRTAQMSGKLVELALAAPDRFSEIVAAILPRLVPIKGHSVVLARVNVNETILTQHPRALLDLLSIVLSQDPSAWPYGVGETLAQLEAQVTTQNDPRLKILLRYEQRA</sequence>
<proteinExistence type="predicted"/>
<dbReference type="Pfam" id="PF13289">
    <property type="entry name" value="SIR2_2"/>
    <property type="match status" value="1"/>
</dbReference>
<name>A0ABX5MGA7_9BURK</name>
<dbReference type="EMBL" id="QJJV01000058">
    <property type="protein sequence ID" value="PXX02326.1"/>
    <property type="molecule type" value="Genomic_DNA"/>
</dbReference>
<evidence type="ECO:0000313" key="1">
    <source>
        <dbReference type="EMBL" id="PXX02326.1"/>
    </source>
</evidence>
<protein>
    <submittedName>
        <fullName evidence="1">SIR2-like protein</fullName>
    </submittedName>
</protein>
<dbReference type="SUPFAM" id="SSF52467">
    <property type="entry name" value="DHS-like NAD/FAD-binding domain"/>
    <property type="match status" value="1"/>
</dbReference>
<keyword evidence="2" id="KW-1185">Reference proteome</keyword>
<accession>A0ABX5MGA7</accession>
<evidence type="ECO:0000313" key="2">
    <source>
        <dbReference type="Proteomes" id="UP000247515"/>
    </source>
</evidence>
<dbReference type="Proteomes" id="UP000247515">
    <property type="component" value="Unassembled WGS sequence"/>
</dbReference>
<reference evidence="1 2" key="1">
    <citation type="submission" date="2018-05" db="EMBL/GenBank/DDBJ databases">
        <title>Genomic Encyclopedia of Type Strains, Phase IV (KMG-V): Genome sequencing to study the core and pangenomes of soil and plant-associated prokaryotes.</title>
        <authorList>
            <person name="Whitman W."/>
        </authorList>
    </citation>
    <scope>NUCLEOTIDE SEQUENCE [LARGE SCALE GENOMIC DNA]</scope>
    <source>
        <strain evidence="1 2">SIr-6563</strain>
    </source>
</reference>
<gene>
    <name evidence="1" type="ORF">C7400_1583</name>
</gene>